<accession>A0A0W0TYE6</accession>
<feature type="transmembrane region" description="Helical" evidence="1">
    <location>
        <begin position="37"/>
        <end position="58"/>
    </location>
</feature>
<dbReference type="InterPro" id="IPR049641">
    <property type="entry name" value="THIVI_2564-like"/>
</dbReference>
<dbReference type="PATRIC" id="fig|45065.4.peg.1021"/>
<evidence type="ECO:0000256" key="1">
    <source>
        <dbReference type="SAM" id="Phobius"/>
    </source>
</evidence>
<dbReference type="RefSeq" id="WP_028387030.1">
    <property type="nucleotide sequence ID" value="NZ_CAAAHN010000001.1"/>
</dbReference>
<keyword evidence="3" id="KW-1185">Reference proteome</keyword>
<evidence type="ECO:0000313" key="3">
    <source>
        <dbReference type="Proteomes" id="UP000054785"/>
    </source>
</evidence>
<organism evidence="2 3">
    <name type="scientific">Legionella geestiana</name>
    <dbReference type="NCBI Taxonomy" id="45065"/>
    <lineage>
        <taxon>Bacteria</taxon>
        <taxon>Pseudomonadati</taxon>
        <taxon>Pseudomonadota</taxon>
        <taxon>Gammaproteobacteria</taxon>
        <taxon>Legionellales</taxon>
        <taxon>Legionellaceae</taxon>
        <taxon>Legionella</taxon>
    </lineage>
</organism>
<proteinExistence type="predicted"/>
<dbReference type="EMBL" id="LNYC01000032">
    <property type="protein sequence ID" value="KTD00686.1"/>
    <property type="molecule type" value="Genomic_DNA"/>
</dbReference>
<dbReference type="NCBIfam" id="NF041949">
    <property type="entry name" value="THIVI_2564_fam"/>
    <property type="match status" value="1"/>
</dbReference>
<sequence>MISLLNLLVVIIGLGILMGLIGRFLPIPAIVKSLINLVILGVIIIYILQFFGIISTMLPPLVLFHG</sequence>
<protein>
    <submittedName>
        <fullName evidence="2">Uncharacterized protein</fullName>
    </submittedName>
</protein>
<reference evidence="2 3" key="1">
    <citation type="submission" date="2015-11" db="EMBL/GenBank/DDBJ databases">
        <title>Genomic analysis of 38 Legionella species identifies large and diverse effector repertoires.</title>
        <authorList>
            <person name="Burstein D."/>
            <person name="Amaro F."/>
            <person name="Zusman T."/>
            <person name="Lifshitz Z."/>
            <person name="Cohen O."/>
            <person name="Gilbert J.A."/>
            <person name="Pupko T."/>
            <person name="Shuman H.A."/>
            <person name="Segal G."/>
        </authorList>
    </citation>
    <scope>NUCLEOTIDE SEQUENCE [LARGE SCALE GENOMIC DNA]</scope>
    <source>
        <strain evidence="2 3">ATCC 49504</strain>
    </source>
</reference>
<dbReference type="Proteomes" id="UP000054785">
    <property type="component" value="Unassembled WGS sequence"/>
</dbReference>
<keyword evidence="1" id="KW-1133">Transmembrane helix</keyword>
<evidence type="ECO:0000313" key="2">
    <source>
        <dbReference type="EMBL" id="KTD00686.1"/>
    </source>
</evidence>
<comment type="caution">
    <text evidence="2">The sequence shown here is derived from an EMBL/GenBank/DDBJ whole genome shotgun (WGS) entry which is preliminary data.</text>
</comment>
<name>A0A0W0TYE6_9GAMM</name>
<keyword evidence="1" id="KW-0812">Transmembrane</keyword>
<keyword evidence="1" id="KW-0472">Membrane</keyword>
<feature type="transmembrane region" description="Helical" evidence="1">
    <location>
        <begin position="6"/>
        <end position="25"/>
    </location>
</feature>
<dbReference type="AlphaFoldDB" id="A0A0W0TYE6"/>
<gene>
    <name evidence="2" type="ORF">Lgee_0950</name>
</gene>